<feature type="signal peptide" evidence="1">
    <location>
        <begin position="1"/>
        <end position="27"/>
    </location>
</feature>
<accession>A0AAV0M028</accession>
<comment type="caution">
    <text evidence="2">The sequence shown here is derived from an EMBL/GenBank/DDBJ whole genome shotgun (WGS) entry which is preliminary data.</text>
</comment>
<keyword evidence="1" id="KW-0732">Signal</keyword>
<keyword evidence="3" id="KW-1185">Reference proteome</keyword>
<protein>
    <submittedName>
        <fullName evidence="2">Uncharacterized protein</fullName>
    </submittedName>
</protein>
<evidence type="ECO:0000256" key="1">
    <source>
        <dbReference type="SAM" id="SignalP"/>
    </source>
</evidence>
<proteinExistence type="predicted"/>
<sequence>MEKKKALVVVIFLSALLLCNHLELCSAQDYDEFRCRETCTMLHCDQLPDARSRDRCDIKCEIQCRP</sequence>
<dbReference type="Proteomes" id="UP001154282">
    <property type="component" value="Unassembled WGS sequence"/>
</dbReference>
<name>A0AAV0M028_9ROSI</name>
<evidence type="ECO:0000313" key="3">
    <source>
        <dbReference type="Proteomes" id="UP001154282"/>
    </source>
</evidence>
<feature type="chain" id="PRO_5043976092" evidence="1">
    <location>
        <begin position="28"/>
        <end position="66"/>
    </location>
</feature>
<evidence type="ECO:0000313" key="2">
    <source>
        <dbReference type="EMBL" id="CAI0439259.1"/>
    </source>
</evidence>
<dbReference type="EMBL" id="CAMGYJ010000006">
    <property type="protein sequence ID" value="CAI0439259.1"/>
    <property type="molecule type" value="Genomic_DNA"/>
</dbReference>
<reference evidence="2" key="1">
    <citation type="submission" date="2022-08" db="EMBL/GenBank/DDBJ databases">
        <authorList>
            <person name="Gutierrez-Valencia J."/>
        </authorList>
    </citation>
    <scope>NUCLEOTIDE SEQUENCE</scope>
</reference>
<organism evidence="2 3">
    <name type="scientific">Linum tenue</name>
    <dbReference type="NCBI Taxonomy" id="586396"/>
    <lineage>
        <taxon>Eukaryota</taxon>
        <taxon>Viridiplantae</taxon>
        <taxon>Streptophyta</taxon>
        <taxon>Embryophyta</taxon>
        <taxon>Tracheophyta</taxon>
        <taxon>Spermatophyta</taxon>
        <taxon>Magnoliopsida</taxon>
        <taxon>eudicotyledons</taxon>
        <taxon>Gunneridae</taxon>
        <taxon>Pentapetalae</taxon>
        <taxon>rosids</taxon>
        <taxon>fabids</taxon>
        <taxon>Malpighiales</taxon>
        <taxon>Linaceae</taxon>
        <taxon>Linum</taxon>
    </lineage>
</organism>
<dbReference type="AlphaFoldDB" id="A0AAV0M028"/>
<gene>
    <name evidence="2" type="ORF">LITE_LOCUS26083</name>
</gene>
<feature type="non-terminal residue" evidence="2">
    <location>
        <position position="66"/>
    </location>
</feature>